<evidence type="ECO:0000313" key="2">
    <source>
        <dbReference type="Proteomes" id="UP000630923"/>
    </source>
</evidence>
<dbReference type="AlphaFoldDB" id="A0A919AKG6"/>
<reference evidence="1" key="2">
    <citation type="submission" date="2020-09" db="EMBL/GenBank/DDBJ databases">
        <authorList>
            <person name="Sun Q."/>
            <person name="Kim S."/>
        </authorList>
    </citation>
    <scope>NUCLEOTIDE SEQUENCE</scope>
    <source>
        <strain evidence="1">KCTC 42590</strain>
    </source>
</reference>
<dbReference type="Proteomes" id="UP000630923">
    <property type="component" value="Unassembled WGS sequence"/>
</dbReference>
<keyword evidence="2" id="KW-1185">Reference proteome</keyword>
<organism evidence="1 2">
    <name type="scientific">Kordiimonas sediminis</name>
    <dbReference type="NCBI Taxonomy" id="1735581"/>
    <lineage>
        <taxon>Bacteria</taxon>
        <taxon>Pseudomonadati</taxon>
        <taxon>Pseudomonadota</taxon>
        <taxon>Alphaproteobacteria</taxon>
        <taxon>Kordiimonadales</taxon>
        <taxon>Kordiimonadaceae</taxon>
        <taxon>Kordiimonas</taxon>
    </lineage>
</organism>
<accession>A0A919AKG6</accession>
<dbReference type="RefSeq" id="WP_191249806.1">
    <property type="nucleotide sequence ID" value="NZ_BNCI01000001.1"/>
</dbReference>
<evidence type="ECO:0000313" key="1">
    <source>
        <dbReference type="EMBL" id="GHF12530.1"/>
    </source>
</evidence>
<reference evidence="1" key="1">
    <citation type="journal article" date="2014" name="Int. J. Syst. Evol. Microbiol.">
        <title>Complete genome sequence of Corynebacterium casei LMG S-19264T (=DSM 44701T), isolated from a smear-ripened cheese.</title>
        <authorList>
            <consortium name="US DOE Joint Genome Institute (JGI-PGF)"/>
            <person name="Walter F."/>
            <person name="Albersmeier A."/>
            <person name="Kalinowski J."/>
            <person name="Ruckert C."/>
        </authorList>
    </citation>
    <scope>NUCLEOTIDE SEQUENCE</scope>
    <source>
        <strain evidence="1">KCTC 42590</strain>
    </source>
</reference>
<proteinExistence type="predicted"/>
<dbReference type="EMBL" id="BNCI01000001">
    <property type="protein sequence ID" value="GHF12530.1"/>
    <property type="molecule type" value="Genomic_DNA"/>
</dbReference>
<gene>
    <name evidence="1" type="ORF">GCM10017044_03110</name>
</gene>
<sequence>MDSHEQAETNWLEAVHLSEGIEAWGMYSYGDAPGALGGGFGSFVWFATQPELLKFISETLPYAPPGPSSSDENEVALSVNRIVSELDSCQRTLLESIEQLNGALKAYSQITWIGTYGDLKASGNAFAVTVRSEFREFNDDSVNEGRPVSNDEQADFLEFLSTYGV</sequence>
<comment type="caution">
    <text evidence="1">The sequence shown here is derived from an EMBL/GenBank/DDBJ whole genome shotgun (WGS) entry which is preliminary data.</text>
</comment>
<name>A0A919AKG6_9PROT</name>
<protein>
    <submittedName>
        <fullName evidence="1">Uncharacterized protein</fullName>
    </submittedName>
</protein>